<keyword evidence="3" id="KW-1185">Reference proteome</keyword>
<reference evidence="2" key="1">
    <citation type="submission" date="2018-03" db="EMBL/GenBank/DDBJ databases">
        <authorList>
            <person name="Nunes O.C."/>
            <person name="Lopes A.R."/>
            <person name="Froufe H."/>
            <person name="Munoz-Merida A."/>
            <person name="Barroso C."/>
            <person name="Egas C."/>
        </authorList>
    </citation>
    <scope>NUCLEOTIDE SEQUENCE</scope>
    <source>
        <strain evidence="2">ON4</strain>
    </source>
</reference>
<organism evidence="2 3">
    <name type="scientific">Gulosibacter molinativorax</name>
    <dbReference type="NCBI Taxonomy" id="256821"/>
    <lineage>
        <taxon>Bacteria</taxon>
        <taxon>Bacillati</taxon>
        <taxon>Actinomycetota</taxon>
        <taxon>Actinomycetes</taxon>
        <taxon>Micrococcales</taxon>
        <taxon>Microbacteriaceae</taxon>
        <taxon>Gulosibacter</taxon>
    </lineage>
</organism>
<comment type="caution">
    <text evidence="2">The sequence shown here is derived from an EMBL/GenBank/DDBJ whole genome shotgun (WGS) entry which is preliminary data.</text>
</comment>
<proteinExistence type="predicted"/>
<evidence type="ECO:0000259" key="1">
    <source>
        <dbReference type="Pfam" id="PF13556"/>
    </source>
</evidence>
<accession>A0ABT7C4R8</accession>
<evidence type="ECO:0000313" key="3">
    <source>
        <dbReference type="Proteomes" id="UP001170379"/>
    </source>
</evidence>
<name>A0ABT7C4R8_9MICO</name>
<dbReference type="Gene3D" id="1.10.10.2840">
    <property type="entry name" value="PucR C-terminal helix-turn-helix domain"/>
    <property type="match status" value="1"/>
</dbReference>
<reference evidence="2" key="2">
    <citation type="journal article" date="2022" name="Sci. Rep.">
        <title>In silico prediction of the enzymes involved in the degradation of the herbicide molinate by Gulosibacter molinativorax ON4T.</title>
        <authorList>
            <person name="Lopes A.R."/>
            <person name="Bunin E."/>
            <person name="Viana A.T."/>
            <person name="Froufe H."/>
            <person name="Munoz-Merida A."/>
            <person name="Pinho D."/>
            <person name="Figueiredo J."/>
            <person name="Barroso C."/>
            <person name="Vaz-Moreira I."/>
            <person name="Bellanger X."/>
            <person name="Egas C."/>
            <person name="Nunes O.C."/>
        </authorList>
    </citation>
    <scope>NUCLEOTIDE SEQUENCE</scope>
    <source>
        <strain evidence="2">ON4</strain>
    </source>
</reference>
<dbReference type="InterPro" id="IPR051448">
    <property type="entry name" value="CdaR-like_regulators"/>
</dbReference>
<gene>
    <name evidence="2" type="ORF">C7K25_02205</name>
</gene>
<feature type="domain" description="PucR C-terminal helix-turn-helix" evidence="1">
    <location>
        <begin position="471"/>
        <end position="526"/>
    </location>
</feature>
<dbReference type="Pfam" id="PF13556">
    <property type="entry name" value="HTH_30"/>
    <property type="match status" value="1"/>
</dbReference>
<dbReference type="RefSeq" id="WP_084147282.1">
    <property type="nucleotide sequence ID" value="NZ_CP028426.1"/>
</dbReference>
<dbReference type="EMBL" id="PXVD01000003">
    <property type="protein sequence ID" value="MDJ1370195.1"/>
    <property type="molecule type" value="Genomic_DNA"/>
</dbReference>
<dbReference type="PANTHER" id="PTHR33744">
    <property type="entry name" value="CARBOHYDRATE DIACID REGULATOR"/>
    <property type="match status" value="1"/>
</dbReference>
<sequence length="530" mass="57109">MQLEDGLSGGERQQHIDELIGLLGADSVARVTQAGGDRVVKHIEFFESVGELPDSPGTLLLYGVRAEDHMGEAREVLSAASRFGYSGVAIKGEPRGIEYWKGIAEEFGLVLMKVNITLSWRTFEAMLAYAAGEQVGDIDYLAGSPLDLLSGIVNELAGYLGGSVVIEDLGRRPVVHSTVPGQLIDALRTQTILSRSTPPSPQDSEQYQAVLQSPVPILQPKLPREALRTAVAVRAGTRPLGSMWAILPADPGAQWPDIADRMSASASRAAGVMLDLLRSSEMGVKDRAQRLRRILRANTVSDSDLTELGLSATQGLAFIAFDAGSQPQPGELDACRAMVQQQLRLLHAEALTAIEGTKVIALVESGSADMVAANASKVQLLLERSLGLHTTVAASNIVREAAELIAQRRLVERLLRAASQRPLPVKRQVLTIDSMRTQLFLSSVAELVAADSDLTLPGIAGMVSTDPDTADSLLAWIASGQNVTYAAEELGVHKNTVRYRLRKAQEHFGFNLKDPDEVLAIWLQLTLNLK</sequence>
<protein>
    <recommendedName>
        <fullName evidence="1">PucR C-terminal helix-turn-helix domain-containing protein</fullName>
    </recommendedName>
</protein>
<dbReference type="InterPro" id="IPR042070">
    <property type="entry name" value="PucR_C-HTH_sf"/>
</dbReference>
<dbReference type="PANTHER" id="PTHR33744:SF17">
    <property type="entry name" value="CONSERVED PROTEIN"/>
    <property type="match status" value="1"/>
</dbReference>
<dbReference type="InterPro" id="IPR025736">
    <property type="entry name" value="PucR_C-HTH_dom"/>
</dbReference>
<dbReference type="Proteomes" id="UP001170379">
    <property type="component" value="Unassembled WGS sequence"/>
</dbReference>
<evidence type="ECO:0000313" key="2">
    <source>
        <dbReference type="EMBL" id="MDJ1370195.1"/>
    </source>
</evidence>